<dbReference type="InterPro" id="IPR033338">
    <property type="entry name" value="Spc105/Spc7"/>
</dbReference>
<name>A0A0B7N5Z6_9FUNG</name>
<reference evidence="4 5" key="1">
    <citation type="submission" date="2014-09" db="EMBL/GenBank/DDBJ databases">
        <authorList>
            <person name="Ellenberger Sabrina"/>
        </authorList>
    </citation>
    <scope>NUCLEOTIDE SEQUENCE [LARGE SCALE GENOMIC DNA]</scope>
    <source>
        <strain evidence="4 5">CBS 412.66</strain>
    </source>
</reference>
<protein>
    <recommendedName>
        <fullName evidence="3">Spc7 kinetochore protein domain-containing protein</fullName>
    </recommendedName>
</protein>
<feature type="region of interest" description="Disordered" evidence="2">
    <location>
        <begin position="190"/>
        <end position="282"/>
    </location>
</feature>
<keyword evidence="1" id="KW-0175">Coiled coil</keyword>
<feature type="compositionally biased region" description="Acidic residues" evidence="2">
    <location>
        <begin position="205"/>
        <end position="216"/>
    </location>
</feature>
<feature type="domain" description="Spc7 kinetochore protein" evidence="3">
    <location>
        <begin position="356"/>
        <end position="669"/>
    </location>
</feature>
<dbReference type="GO" id="GO:0007094">
    <property type="term" value="P:mitotic spindle assembly checkpoint signaling"/>
    <property type="evidence" value="ECO:0007669"/>
    <property type="project" value="TreeGrafter"/>
</dbReference>
<dbReference type="OrthoDB" id="5592879at2759"/>
<dbReference type="Proteomes" id="UP000054107">
    <property type="component" value="Unassembled WGS sequence"/>
</dbReference>
<evidence type="ECO:0000259" key="3">
    <source>
        <dbReference type="SMART" id="SM00787"/>
    </source>
</evidence>
<dbReference type="InterPro" id="IPR013253">
    <property type="entry name" value="Spc7_domain"/>
</dbReference>
<feature type="region of interest" description="Disordered" evidence="2">
    <location>
        <begin position="122"/>
        <end position="172"/>
    </location>
</feature>
<proteinExistence type="predicted"/>
<dbReference type="Pfam" id="PF08317">
    <property type="entry name" value="Spc7"/>
    <property type="match status" value="1"/>
</dbReference>
<sequence>MSSTPPPMYSPTRTRRNYESTLETHRWTVDNSESRFFQINSPVRSILKGSHTPLRYNSPLFQHEQEQRRKHLANRRVSFAPDANLRLFNEEDTPDLSMRNIPNIIEEAEPTLLMTDVFASPAYEPREPSPFLQRLTGSPSDRRKRRPDLFGSPPGNARSPKKRSGGQPPSLLNRVFDEKEEDDGTSDLTQYLSFKHQKGPRNIFEEDDDEEEDEHEGEGKGAHKEVPKEADEEANEEGDKEADPETDRETDKELHNEEQQKSLEDPNPEQYDTEEEELEDPTVESMMITQTFSKPIQSSEPTSQPPNDQQEEDYRSFYLHEKSPLRNQRFSQSIESTDRIFSYHDVDNDLLEEEFPDTYHSIPDPAINTNMPLSDFLSFVGISFLPEIPAKELRRRSTYNLDYGAATVAQQAAAAASTLPQLELYQSSCQKLNELIRDCKNTIASIDEDVSAANPQFFSEYQESSLAVRSKMAARFVAIKNYAHSKAASDFYKRWCGILQDFAQLLKENHGKLLQDEQVSTELERRLLDKLPELYAYQESLMKAHNDARIKETEYNLIDHKALSNLEEEISQQENSIQGFTNQLKRLELEEMTLLEKTAALEKRKSELRATIKQSKTILETTRFVTEMDLAQAADTFKKCADINKFRLKKALDNTIELSINGDVDVFIDQNKLRNKSEDAVLIRMLESRNNELGPLSELVHGLQLVARDKWDMNERNKIIQDISIYWNRVRMIQHELEEVQRRFWVEIKSLEFANEAEDAGFSCQICVYSFMSKTKFTVSFQIRPKDVLDYPSIDLSTFEVDLHYGSISPHLLEDMLQKAISDTGFTNLVDTLRNILDDISIPS</sequence>
<evidence type="ECO:0000256" key="1">
    <source>
        <dbReference type="SAM" id="Coils"/>
    </source>
</evidence>
<dbReference type="EMBL" id="LN728507">
    <property type="protein sequence ID" value="CEP12832.1"/>
    <property type="molecule type" value="Genomic_DNA"/>
</dbReference>
<dbReference type="STRING" id="35722.A0A0B7N5Z6"/>
<dbReference type="GO" id="GO:1990758">
    <property type="term" value="P:mitotic sister chromatid biorientation"/>
    <property type="evidence" value="ECO:0007669"/>
    <property type="project" value="TreeGrafter"/>
</dbReference>
<evidence type="ECO:0000313" key="4">
    <source>
        <dbReference type="EMBL" id="CEP12832.1"/>
    </source>
</evidence>
<evidence type="ECO:0000256" key="2">
    <source>
        <dbReference type="SAM" id="MobiDB-lite"/>
    </source>
</evidence>
<feature type="coiled-coil region" evidence="1">
    <location>
        <begin position="563"/>
        <end position="604"/>
    </location>
</feature>
<accession>A0A0B7N5Z6</accession>
<dbReference type="AlphaFoldDB" id="A0A0B7N5Z6"/>
<feature type="compositionally biased region" description="Acidic residues" evidence="2">
    <location>
        <begin position="230"/>
        <end position="240"/>
    </location>
</feature>
<evidence type="ECO:0000313" key="5">
    <source>
        <dbReference type="Proteomes" id="UP000054107"/>
    </source>
</evidence>
<dbReference type="InterPro" id="IPR040850">
    <property type="entry name" value="Knl1_RWD_C"/>
</dbReference>
<dbReference type="PANTHER" id="PTHR28260:SF1">
    <property type="entry name" value="SPINDLE POLE BODY COMPONENT SPC105"/>
    <property type="match status" value="1"/>
</dbReference>
<dbReference type="GO" id="GO:0000776">
    <property type="term" value="C:kinetochore"/>
    <property type="evidence" value="ECO:0007669"/>
    <property type="project" value="TreeGrafter"/>
</dbReference>
<feature type="compositionally biased region" description="Basic and acidic residues" evidence="2">
    <location>
        <begin position="241"/>
        <end position="264"/>
    </location>
</feature>
<dbReference type="Pfam" id="PF18210">
    <property type="entry name" value="Knl1_RWD_C"/>
    <property type="match status" value="1"/>
</dbReference>
<gene>
    <name evidence="4" type="primary">PARPA_06830.1 scaffold 24200</name>
</gene>
<feature type="compositionally biased region" description="Basic and acidic residues" evidence="2">
    <location>
        <begin position="217"/>
        <end position="229"/>
    </location>
</feature>
<organism evidence="4 5">
    <name type="scientific">Parasitella parasitica</name>
    <dbReference type="NCBI Taxonomy" id="35722"/>
    <lineage>
        <taxon>Eukaryota</taxon>
        <taxon>Fungi</taxon>
        <taxon>Fungi incertae sedis</taxon>
        <taxon>Mucoromycota</taxon>
        <taxon>Mucoromycotina</taxon>
        <taxon>Mucoromycetes</taxon>
        <taxon>Mucorales</taxon>
        <taxon>Mucorineae</taxon>
        <taxon>Mucoraceae</taxon>
        <taxon>Parasitella</taxon>
    </lineage>
</organism>
<keyword evidence="5" id="KW-1185">Reference proteome</keyword>
<dbReference type="PANTHER" id="PTHR28260">
    <property type="entry name" value="SPINDLE POLE BODY COMPONENT SPC105"/>
    <property type="match status" value="1"/>
</dbReference>
<dbReference type="SMART" id="SM00787">
    <property type="entry name" value="Spc7"/>
    <property type="match status" value="1"/>
</dbReference>
<feature type="compositionally biased region" description="Acidic residues" evidence="2">
    <location>
        <begin position="271"/>
        <end position="282"/>
    </location>
</feature>
<dbReference type="GO" id="GO:0034501">
    <property type="term" value="P:protein localization to kinetochore"/>
    <property type="evidence" value="ECO:0007669"/>
    <property type="project" value="TreeGrafter"/>
</dbReference>